<gene>
    <name evidence="1" type="ORF">RPERSI_LOCUS141</name>
</gene>
<keyword evidence="2" id="KW-1185">Reference proteome</keyword>
<dbReference type="Proteomes" id="UP000789920">
    <property type="component" value="Unassembled WGS sequence"/>
</dbReference>
<evidence type="ECO:0000313" key="1">
    <source>
        <dbReference type="EMBL" id="CAG8460635.1"/>
    </source>
</evidence>
<proteinExistence type="predicted"/>
<reference evidence="1" key="1">
    <citation type="submission" date="2021-06" db="EMBL/GenBank/DDBJ databases">
        <authorList>
            <person name="Kallberg Y."/>
            <person name="Tangrot J."/>
            <person name="Rosling A."/>
        </authorList>
    </citation>
    <scope>NUCLEOTIDE SEQUENCE</scope>
    <source>
        <strain evidence="1">MA461A</strain>
    </source>
</reference>
<dbReference type="EMBL" id="CAJVQC010000094">
    <property type="protein sequence ID" value="CAG8460635.1"/>
    <property type="molecule type" value="Genomic_DNA"/>
</dbReference>
<organism evidence="1 2">
    <name type="scientific">Racocetra persica</name>
    <dbReference type="NCBI Taxonomy" id="160502"/>
    <lineage>
        <taxon>Eukaryota</taxon>
        <taxon>Fungi</taxon>
        <taxon>Fungi incertae sedis</taxon>
        <taxon>Mucoromycota</taxon>
        <taxon>Glomeromycotina</taxon>
        <taxon>Glomeromycetes</taxon>
        <taxon>Diversisporales</taxon>
        <taxon>Gigasporaceae</taxon>
        <taxon>Racocetra</taxon>
    </lineage>
</organism>
<sequence>MFTYPDCLNSQTVAEEYIGAILGSPLPAYQSYNPDLMPGVDTFFSTVTFRYGHSELSDFYRIQDEYGDTLYNLALNNIKNLTLLESLGLERVLWSMILQRQEEVDVFFADSTKNINAPDHHTYDLAAFDVLRSRDRGIPLYNVVRQYFGFPSAQSFADISSNPTIQANLAKIYPNGIETVEAWVGVMSEDHLNGSNFGKVMNASMVMQKPNMFTAEERKIIRNTTLRNIITRNINPNVTFPQNIWAVQPQIKLNSSDDNNYPSKINVWTQYIISYRVDLTYIYFKVQLQTSDGNGWFGMGFGPDDDGMKGAEFIIGIVTNGNVTLGNYHADVGGYHPPLRDSNQDPTLVPKFSMSDSKAVTVEFKRLLNPPGKKPIIHGDMKCGILKFLFFVTFIHHNQHLKIHRFIQLLGGISVSTFGAAAISTMVTTQTPHAWLGLFIYTLAFIELGLGIIALWGQMSVVSVNKELTLIASLMASKYDTSNITFYVFIIADFEIFIAISDSLGWKIAYCCWILVILCAFLIGELWWHFEEFDNKFFRIKKDETNAEKKTMMHAHINHQDYIKLPEFTWEEINERVQRGAQLVVCDGLVIDIHTWCDSHPGGSQILLQVIGTDITNDFYNTHKNEEIVEDIDSPKALLIPKDTPSGNQSSALAKYVTHLQGKSAPQKRLSAAQFIDNINTKFYLRKPLAQHTHSRFATQKMATLVIGKMSEKISEKGLLVPSNESIYQNPENDSVEIDKALISAPKITKFHRYKLTSKKMVNTNVKYPVIRFTFSKVHQGAKDVSTEKFLPGHYIEVQSRVNCQILIRSYTPLEGSLSKSFSIYVKIYPKGLFSQHLNNQLIGYEIQARGPFDVSDRQRSYVAPTVTVTSPYVAPTLTNPLSQGTNILLPTRPSAKFTETKTTLLNPDSPDGCWDELYMIAGGTGITPMLQLIKYYLERSIKQKDQYISYKRMHLLFGNRKIEDVIDGILLEDLSLSSRGQLTVTYCLSEPPSDWEGLRGRINQKIIHDWINIMKGVLLESNNAQLIAENNNYRSILQSHSVRHGANEPSVSPLPIISPQSPPPMQPQSHDDYRDDSTIYTGPRPGSQASRKFRSSKNIDIDLANCGRGDDLIQGKIVVCGPPDILLLYGFDVNI</sequence>
<accession>A0ACA9K9R7</accession>
<evidence type="ECO:0000313" key="2">
    <source>
        <dbReference type="Proteomes" id="UP000789920"/>
    </source>
</evidence>
<protein>
    <submittedName>
        <fullName evidence="1">14502_t:CDS:1</fullName>
    </submittedName>
</protein>
<name>A0ACA9K9R7_9GLOM</name>
<comment type="caution">
    <text evidence="1">The sequence shown here is derived from an EMBL/GenBank/DDBJ whole genome shotgun (WGS) entry which is preliminary data.</text>
</comment>